<comment type="caution">
    <text evidence="1">The sequence shown here is derived from an EMBL/GenBank/DDBJ whole genome shotgun (WGS) entry which is preliminary data.</text>
</comment>
<dbReference type="GO" id="GO:0090374">
    <property type="term" value="P:oligopeptide export from mitochondrion"/>
    <property type="evidence" value="ECO:0007669"/>
    <property type="project" value="TreeGrafter"/>
</dbReference>
<dbReference type="EMBL" id="JBEDUW010000007">
    <property type="protein sequence ID" value="KAK9914632.1"/>
    <property type="molecule type" value="Genomic_DNA"/>
</dbReference>
<dbReference type="Gene3D" id="3.40.50.300">
    <property type="entry name" value="P-loop containing nucleotide triphosphate hydrolases"/>
    <property type="match status" value="1"/>
</dbReference>
<dbReference type="GO" id="GO:0005743">
    <property type="term" value="C:mitochondrial inner membrane"/>
    <property type="evidence" value="ECO:0007669"/>
    <property type="project" value="TreeGrafter"/>
</dbReference>
<keyword evidence="2" id="KW-1185">Reference proteome</keyword>
<gene>
    <name evidence="1" type="ORF">M0R45_038401</name>
</gene>
<name>A0AAW1W6J4_RUBAR</name>
<dbReference type="AlphaFoldDB" id="A0AAW1W6J4"/>
<dbReference type="PANTHER" id="PTHR43394">
    <property type="entry name" value="ATP-DEPENDENT PERMEASE MDL1, MITOCHONDRIAL"/>
    <property type="match status" value="1"/>
</dbReference>
<evidence type="ECO:0000313" key="1">
    <source>
        <dbReference type="EMBL" id="KAK9914632.1"/>
    </source>
</evidence>
<dbReference type="InterPro" id="IPR039421">
    <property type="entry name" value="Type_1_exporter"/>
</dbReference>
<dbReference type="GO" id="GO:0015421">
    <property type="term" value="F:ABC-type oligopeptide transporter activity"/>
    <property type="evidence" value="ECO:0007669"/>
    <property type="project" value="TreeGrafter"/>
</dbReference>
<dbReference type="SUPFAM" id="SSF52540">
    <property type="entry name" value="P-loop containing nucleoside triphosphate hydrolases"/>
    <property type="match status" value="1"/>
</dbReference>
<proteinExistence type="predicted"/>
<organism evidence="1 2">
    <name type="scientific">Rubus argutus</name>
    <name type="common">Southern blackberry</name>
    <dbReference type="NCBI Taxonomy" id="59490"/>
    <lineage>
        <taxon>Eukaryota</taxon>
        <taxon>Viridiplantae</taxon>
        <taxon>Streptophyta</taxon>
        <taxon>Embryophyta</taxon>
        <taxon>Tracheophyta</taxon>
        <taxon>Spermatophyta</taxon>
        <taxon>Magnoliopsida</taxon>
        <taxon>eudicotyledons</taxon>
        <taxon>Gunneridae</taxon>
        <taxon>Pentapetalae</taxon>
        <taxon>rosids</taxon>
        <taxon>fabids</taxon>
        <taxon>Rosales</taxon>
        <taxon>Rosaceae</taxon>
        <taxon>Rosoideae</taxon>
        <taxon>Rosoideae incertae sedis</taxon>
        <taxon>Rubus</taxon>
    </lineage>
</organism>
<accession>A0AAW1W6J4</accession>
<evidence type="ECO:0000313" key="2">
    <source>
        <dbReference type="Proteomes" id="UP001457282"/>
    </source>
</evidence>
<sequence length="89" mass="9626">MEATSVLDAESEKSEVSALEAVNLKEDGGLLSKTTQITVAHRLSTIMNSDIIVVMDKGEIVEIGSHSTLIKASEGVHSRLCRLQSMKQE</sequence>
<reference evidence="1 2" key="1">
    <citation type="journal article" date="2023" name="G3 (Bethesda)">
        <title>A chromosome-length genome assembly and annotation of blackberry (Rubus argutus, cv. 'Hillquist').</title>
        <authorList>
            <person name="Bruna T."/>
            <person name="Aryal R."/>
            <person name="Dudchenko O."/>
            <person name="Sargent D.J."/>
            <person name="Mead D."/>
            <person name="Buti M."/>
            <person name="Cavallini A."/>
            <person name="Hytonen T."/>
            <person name="Andres J."/>
            <person name="Pham M."/>
            <person name="Weisz D."/>
            <person name="Mascagni F."/>
            <person name="Usai G."/>
            <person name="Natali L."/>
            <person name="Bassil N."/>
            <person name="Fernandez G.E."/>
            <person name="Lomsadze A."/>
            <person name="Armour M."/>
            <person name="Olukolu B."/>
            <person name="Poorten T."/>
            <person name="Britton C."/>
            <person name="Davik J."/>
            <person name="Ashrafi H."/>
            <person name="Aiden E.L."/>
            <person name="Borodovsky M."/>
            <person name="Worthington M."/>
        </authorList>
    </citation>
    <scope>NUCLEOTIDE SEQUENCE [LARGE SCALE GENOMIC DNA]</scope>
    <source>
        <strain evidence="1">PI 553951</strain>
    </source>
</reference>
<protein>
    <submittedName>
        <fullName evidence="1">Uncharacterized protein</fullName>
    </submittedName>
</protein>
<dbReference type="PANTHER" id="PTHR43394:SF1">
    <property type="entry name" value="ATP-BINDING CASSETTE SUB-FAMILY B MEMBER 10, MITOCHONDRIAL"/>
    <property type="match status" value="1"/>
</dbReference>
<dbReference type="InterPro" id="IPR027417">
    <property type="entry name" value="P-loop_NTPase"/>
</dbReference>
<dbReference type="Proteomes" id="UP001457282">
    <property type="component" value="Unassembled WGS sequence"/>
</dbReference>